<keyword evidence="2" id="KW-1185">Reference proteome</keyword>
<evidence type="ECO:0000313" key="2">
    <source>
        <dbReference type="Proteomes" id="UP000001726"/>
    </source>
</evidence>
<name>B2VJJ5_ERWT9</name>
<accession>B2VJJ5</accession>
<dbReference type="AlphaFoldDB" id="B2VJJ5"/>
<protein>
    <submittedName>
        <fullName evidence="1">Uncharacterized protein</fullName>
    </submittedName>
</protein>
<reference evidence="1 2" key="1">
    <citation type="journal article" date="2008" name="Environ. Microbiol.">
        <title>The genome of Erwinia tasmaniensis strain Et1/99, a non-pathogenic bacterium in the genus Erwinia.</title>
        <authorList>
            <person name="Kube M."/>
            <person name="Migdoll A.M."/>
            <person name="Mueller I."/>
            <person name="Kuhl H."/>
            <person name="Beck A."/>
            <person name="Reinhardt R."/>
            <person name="Geider K."/>
        </authorList>
    </citation>
    <scope>NUCLEOTIDE SEQUENCE [LARGE SCALE GENOMIC DNA]</scope>
    <source>
        <strain evidence="2">DSM 17950 / CFBP 7177 / CIP 109463 / NCPPB 4357 / Et1/99</strain>
    </source>
</reference>
<sequence>MHEWHGQKSTTGLWRKMVAMAIVNHGTLFERPLAALSSEITFSSPLFPGHKVPIVFFSHRRSG</sequence>
<evidence type="ECO:0000313" key="1">
    <source>
        <dbReference type="EMBL" id="CAO98402.1"/>
    </source>
</evidence>
<dbReference type="STRING" id="465817.ETA_33560"/>
<proteinExistence type="predicted"/>
<dbReference type="KEGG" id="eta:ETA_33560"/>
<dbReference type="Proteomes" id="UP000001726">
    <property type="component" value="Chromosome"/>
</dbReference>
<organism evidence="1 2">
    <name type="scientific">Erwinia tasmaniensis (strain DSM 17950 / CFBP 7177 / CIP 109463 / NCPPB 4357 / Et1/99)</name>
    <dbReference type="NCBI Taxonomy" id="465817"/>
    <lineage>
        <taxon>Bacteria</taxon>
        <taxon>Pseudomonadati</taxon>
        <taxon>Pseudomonadota</taxon>
        <taxon>Gammaproteobacteria</taxon>
        <taxon>Enterobacterales</taxon>
        <taxon>Erwiniaceae</taxon>
        <taxon>Erwinia</taxon>
    </lineage>
</organism>
<gene>
    <name evidence="1" type="ordered locus">ETA_33560</name>
</gene>
<dbReference type="HOGENOM" id="CLU_2878961_0_0_6"/>
<dbReference type="EMBL" id="CU468135">
    <property type="protein sequence ID" value="CAO98402.1"/>
    <property type="molecule type" value="Genomic_DNA"/>
</dbReference>